<name>A0A3E0H0G0_9GAMM</name>
<keyword evidence="4" id="KW-1185">Reference proteome</keyword>
<dbReference type="InterPro" id="IPR010131">
    <property type="entry name" value="MdtP/NodT-like"/>
</dbReference>
<dbReference type="GO" id="GO:0015562">
    <property type="term" value="F:efflux transmembrane transporter activity"/>
    <property type="evidence" value="ECO:0007669"/>
    <property type="project" value="InterPro"/>
</dbReference>
<feature type="signal peptide" evidence="2">
    <location>
        <begin position="1"/>
        <end position="25"/>
    </location>
</feature>
<sequence>MRFNAARLLCLAFALNGSLSSYAHADALSFNNAQQQALAYSRQLQAQDAAIRADSELVIAAGERPDPRLSVELQNLPANGSDRFSTTRDFMTMRMVGISQEFTRQNTLDLRQARQQQLVELAKTDKRLMQSKVLQGAGRAWVRAYFLQEQCRVLADELTQARLKQQASEAAYSGNRLSQADTLAAHAEVLLLEDQHQVLTSTLQQALFDLARWLGGESNAAILLGTPNSSRTHLDGMNLRDHLLRHPDLVLLSQRIDLARTEADLAESAKSPDWTVSLSYAKRGSAFSDMMSVGVSVPLQWGQSRRQDREVASRLAQVEQAKATREDMLDRHVAEISGQLDRWRSNQSRARRYREQIIPLQAARAKAVNAQWRGGRASLADVFAARRALLSTKLDALLINMQVDLDWVDLEFLLPENAGEAS</sequence>
<dbReference type="InterPro" id="IPR003423">
    <property type="entry name" value="OMP_efflux"/>
</dbReference>
<evidence type="ECO:0000256" key="2">
    <source>
        <dbReference type="SAM" id="SignalP"/>
    </source>
</evidence>
<dbReference type="PANTHER" id="PTHR30203:SF24">
    <property type="entry name" value="BLR4935 PROTEIN"/>
    <property type="match status" value="1"/>
</dbReference>
<evidence type="ECO:0000313" key="4">
    <source>
        <dbReference type="Proteomes" id="UP000256774"/>
    </source>
</evidence>
<dbReference type="Pfam" id="PF02321">
    <property type="entry name" value="OEP"/>
    <property type="match status" value="1"/>
</dbReference>
<accession>A0A3E0H0G0</accession>
<dbReference type="EMBL" id="QUNR01000005">
    <property type="protein sequence ID" value="REH36121.1"/>
    <property type="molecule type" value="Genomic_DNA"/>
</dbReference>
<proteinExistence type="inferred from homology"/>
<dbReference type="PANTHER" id="PTHR30203">
    <property type="entry name" value="OUTER MEMBRANE CATION EFFLUX PROTEIN"/>
    <property type="match status" value="1"/>
</dbReference>
<comment type="similarity">
    <text evidence="1">Belongs to the outer membrane factor (OMF) (TC 1.B.17) family.</text>
</comment>
<dbReference type="OrthoDB" id="5607838at2"/>
<reference evidence="3 4" key="1">
    <citation type="submission" date="2018-08" db="EMBL/GenBank/DDBJ databases">
        <title>Genomic Encyclopedia of Type Strains, Phase IV (KMG-IV): sequencing the most valuable type-strain genomes for metagenomic binning, comparative biology and taxonomic classification.</title>
        <authorList>
            <person name="Goeker M."/>
        </authorList>
    </citation>
    <scope>NUCLEOTIDE SEQUENCE [LARGE SCALE GENOMIC DNA]</scope>
    <source>
        <strain evidence="3 4">DSM 26022</strain>
    </source>
</reference>
<comment type="caution">
    <text evidence="3">The sequence shown here is derived from an EMBL/GenBank/DDBJ whole genome shotgun (WGS) entry which is preliminary data.</text>
</comment>
<dbReference type="Gene3D" id="1.20.1600.10">
    <property type="entry name" value="Outer membrane efflux proteins (OEP)"/>
    <property type="match status" value="1"/>
</dbReference>
<protein>
    <submittedName>
        <fullName evidence="3">Outer membrane protein TolC</fullName>
    </submittedName>
</protein>
<gene>
    <name evidence="3" type="ORF">DFR26_2167</name>
</gene>
<dbReference type="AlphaFoldDB" id="A0A3E0H0G0"/>
<dbReference type="Proteomes" id="UP000256774">
    <property type="component" value="Unassembled WGS sequence"/>
</dbReference>
<evidence type="ECO:0000256" key="1">
    <source>
        <dbReference type="ARBA" id="ARBA00007613"/>
    </source>
</evidence>
<dbReference type="SUPFAM" id="SSF56954">
    <property type="entry name" value="Outer membrane efflux proteins (OEP)"/>
    <property type="match status" value="1"/>
</dbReference>
<evidence type="ECO:0000313" key="3">
    <source>
        <dbReference type="EMBL" id="REH36121.1"/>
    </source>
</evidence>
<keyword evidence="2" id="KW-0732">Signal</keyword>
<organism evidence="3 4">
    <name type="scientific">Paraperlucidibaca baekdonensis</name>
    <dbReference type="NCBI Taxonomy" id="748120"/>
    <lineage>
        <taxon>Bacteria</taxon>
        <taxon>Pseudomonadati</taxon>
        <taxon>Pseudomonadota</taxon>
        <taxon>Gammaproteobacteria</taxon>
        <taxon>Moraxellales</taxon>
        <taxon>Moraxellaceae</taxon>
        <taxon>Paraperlucidibaca</taxon>
    </lineage>
</organism>
<feature type="chain" id="PRO_5017687635" evidence="2">
    <location>
        <begin position="26"/>
        <end position="422"/>
    </location>
</feature>
<dbReference type="RefSeq" id="WP_116208991.1">
    <property type="nucleotide sequence ID" value="NZ_QUNR01000005.1"/>
</dbReference>